<keyword evidence="1" id="KW-0732">Signal</keyword>
<gene>
    <name evidence="2" type="ORF">GM920_05930</name>
</gene>
<dbReference type="EMBL" id="WNXC01000001">
    <property type="protein sequence ID" value="MBB2148447.1"/>
    <property type="molecule type" value="Genomic_DNA"/>
</dbReference>
<protein>
    <submittedName>
        <fullName evidence="2">Cell surface protein</fullName>
    </submittedName>
</protein>
<comment type="caution">
    <text evidence="2">The sequence shown here is derived from an EMBL/GenBank/DDBJ whole genome shotgun (WGS) entry which is preliminary data.</text>
</comment>
<dbReference type="RefSeq" id="WP_182954389.1">
    <property type="nucleotide sequence ID" value="NZ_WNXC01000001.1"/>
</dbReference>
<evidence type="ECO:0000256" key="1">
    <source>
        <dbReference type="SAM" id="SignalP"/>
    </source>
</evidence>
<organism evidence="2 3">
    <name type="scientific">Pedobacter gandavensis</name>
    <dbReference type="NCBI Taxonomy" id="2679963"/>
    <lineage>
        <taxon>Bacteria</taxon>
        <taxon>Pseudomonadati</taxon>
        <taxon>Bacteroidota</taxon>
        <taxon>Sphingobacteriia</taxon>
        <taxon>Sphingobacteriales</taxon>
        <taxon>Sphingobacteriaceae</taxon>
        <taxon>Pedobacter</taxon>
    </lineage>
</organism>
<keyword evidence="3" id="KW-1185">Reference proteome</keyword>
<sequence>MKTKYYLAFLGMAALASCSKNSDPTPTPEPIVGTSFVSKLIEYLPAPGQFINTDLGNTVGANTIIGKKGMVSLGAWGGSIVLGFDHLVINQLDKDDIIIYGNPLPTFSEPGIVWVMQDTNGNGLADDTWYEVAGSEFKNLAYQRNYAVTYTKPAADTDPVPWKDVYGKTGVVETNTFHKQAYFPEMKDKAGKLITEYTLKGSLLSNRNIDMSDPGMILSQPYDWGYADNLLGGDKIDIANAVDQNGKKVTLNGIHFIKIQTGVQANMGWLGELSTEVTGVEDISLMK</sequence>
<feature type="chain" id="PRO_5046501547" evidence="1">
    <location>
        <begin position="23"/>
        <end position="287"/>
    </location>
</feature>
<dbReference type="Proteomes" id="UP000636110">
    <property type="component" value="Unassembled WGS sequence"/>
</dbReference>
<reference evidence="2 3" key="1">
    <citation type="submission" date="2019-11" db="EMBL/GenBank/DDBJ databases">
        <title>Description of Pedobacter sp. LMG 31462T.</title>
        <authorList>
            <person name="Carlier A."/>
            <person name="Qi S."/>
            <person name="Vandamme P."/>
        </authorList>
    </citation>
    <scope>NUCLEOTIDE SEQUENCE [LARGE SCALE GENOMIC DNA]</scope>
    <source>
        <strain evidence="2 3">LMG 31462</strain>
    </source>
</reference>
<evidence type="ECO:0000313" key="2">
    <source>
        <dbReference type="EMBL" id="MBB2148447.1"/>
    </source>
</evidence>
<name>A0ABR6ETC2_9SPHI</name>
<proteinExistence type="predicted"/>
<feature type="signal peptide" evidence="1">
    <location>
        <begin position="1"/>
        <end position="22"/>
    </location>
</feature>
<accession>A0ABR6ETC2</accession>
<evidence type="ECO:0000313" key="3">
    <source>
        <dbReference type="Proteomes" id="UP000636110"/>
    </source>
</evidence>
<dbReference type="PROSITE" id="PS51257">
    <property type="entry name" value="PROKAR_LIPOPROTEIN"/>
    <property type="match status" value="1"/>
</dbReference>